<comment type="similarity">
    <text evidence="1">Belongs to the AB hydrolase superfamily.</text>
</comment>
<dbReference type="InterPro" id="IPR002925">
    <property type="entry name" value="Dienelactn_hydro"/>
</dbReference>
<name>A0ABP6TCD0_9ACTN</name>
<dbReference type="InterPro" id="IPR050261">
    <property type="entry name" value="FrsA_esterase"/>
</dbReference>
<evidence type="ECO:0000313" key="4">
    <source>
        <dbReference type="EMBL" id="GAA3397762.1"/>
    </source>
</evidence>
<evidence type="ECO:0000259" key="3">
    <source>
        <dbReference type="Pfam" id="PF01738"/>
    </source>
</evidence>
<accession>A0ABP6TCD0</accession>
<dbReference type="GO" id="GO:0016787">
    <property type="term" value="F:hydrolase activity"/>
    <property type="evidence" value="ECO:0007669"/>
    <property type="project" value="UniProtKB-KW"/>
</dbReference>
<protein>
    <submittedName>
        <fullName evidence="4">Dienelactone hydrolase family protein</fullName>
    </submittedName>
</protein>
<evidence type="ECO:0000256" key="1">
    <source>
        <dbReference type="ARBA" id="ARBA00008645"/>
    </source>
</evidence>
<evidence type="ECO:0000313" key="5">
    <source>
        <dbReference type="Proteomes" id="UP001501676"/>
    </source>
</evidence>
<dbReference type="SUPFAM" id="SSF53474">
    <property type="entry name" value="alpha/beta-Hydrolases"/>
    <property type="match status" value="1"/>
</dbReference>
<comment type="caution">
    <text evidence="4">The sequence shown here is derived from an EMBL/GenBank/DDBJ whole genome shotgun (WGS) entry which is preliminary data.</text>
</comment>
<gene>
    <name evidence="4" type="ORF">GCM10020369_79020</name>
</gene>
<reference evidence="5" key="1">
    <citation type="journal article" date="2019" name="Int. J. Syst. Evol. Microbiol.">
        <title>The Global Catalogue of Microorganisms (GCM) 10K type strain sequencing project: providing services to taxonomists for standard genome sequencing and annotation.</title>
        <authorList>
            <consortium name="The Broad Institute Genomics Platform"/>
            <consortium name="The Broad Institute Genome Sequencing Center for Infectious Disease"/>
            <person name="Wu L."/>
            <person name="Ma J."/>
        </authorList>
    </citation>
    <scope>NUCLEOTIDE SEQUENCE [LARGE SCALE GENOMIC DNA]</scope>
    <source>
        <strain evidence="5">JCM 9458</strain>
    </source>
</reference>
<dbReference type="EMBL" id="BAAAYN010000070">
    <property type="protein sequence ID" value="GAA3397762.1"/>
    <property type="molecule type" value="Genomic_DNA"/>
</dbReference>
<dbReference type="Pfam" id="PF01738">
    <property type="entry name" value="DLH"/>
    <property type="match status" value="1"/>
</dbReference>
<keyword evidence="5" id="KW-1185">Reference proteome</keyword>
<feature type="compositionally biased region" description="Polar residues" evidence="2">
    <location>
        <begin position="27"/>
        <end position="40"/>
    </location>
</feature>
<proteinExistence type="inferred from homology"/>
<keyword evidence="4" id="KW-0378">Hydrolase</keyword>
<dbReference type="Proteomes" id="UP001501676">
    <property type="component" value="Unassembled WGS sequence"/>
</dbReference>
<organism evidence="4 5">
    <name type="scientific">Cryptosporangium minutisporangium</name>
    <dbReference type="NCBI Taxonomy" id="113569"/>
    <lineage>
        <taxon>Bacteria</taxon>
        <taxon>Bacillati</taxon>
        <taxon>Actinomycetota</taxon>
        <taxon>Actinomycetes</taxon>
        <taxon>Cryptosporangiales</taxon>
        <taxon>Cryptosporangiaceae</taxon>
        <taxon>Cryptosporangium</taxon>
    </lineage>
</organism>
<feature type="domain" description="Dienelactone hydrolase" evidence="3">
    <location>
        <begin position="73"/>
        <end position="253"/>
    </location>
</feature>
<dbReference type="RefSeq" id="WP_345733459.1">
    <property type="nucleotide sequence ID" value="NZ_BAAAYN010000070.1"/>
</dbReference>
<dbReference type="InterPro" id="IPR029058">
    <property type="entry name" value="AB_hydrolase_fold"/>
</dbReference>
<feature type="region of interest" description="Disordered" evidence="2">
    <location>
        <begin position="1"/>
        <end position="55"/>
    </location>
</feature>
<evidence type="ECO:0000256" key="2">
    <source>
        <dbReference type="SAM" id="MobiDB-lite"/>
    </source>
</evidence>
<sequence>MLKVTGTPVRPALEEARMPEQARTPFTRPQRTLSPHSHPQSGSGRSGASGGDRTDVKERVTEVLVRVSDAELAGVLGRPESARGVVLFAHGSGSSRNSPRNRQVAKALYRAGFAVVLVDLFTAAEEQEDQRTRRVRFDIDLLARRVDDAVGWVITHPETQGLPLGLFGASTGAAGALAAAAERPETVRAVVSRGGRPDLASSWLTTVAAPTLLVVGALDHPVLELNRQAADSLGGLARVEVVPGATHLFEEPGCLEAVASHATTWFTTHL</sequence>
<dbReference type="Gene3D" id="3.40.50.1820">
    <property type="entry name" value="alpha/beta hydrolase"/>
    <property type="match status" value="1"/>
</dbReference>
<dbReference type="PANTHER" id="PTHR22946">
    <property type="entry name" value="DIENELACTONE HYDROLASE DOMAIN-CONTAINING PROTEIN-RELATED"/>
    <property type="match status" value="1"/>
</dbReference>